<feature type="region of interest" description="Disordered" evidence="1">
    <location>
        <begin position="515"/>
        <end position="629"/>
    </location>
</feature>
<keyword evidence="3" id="KW-1185">Reference proteome</keyword>
<evidence type="ECO:0000256" key="1">
    <source>
        <dbReference type="SAM" id="MobiDB-lite"/>
    </source>
</evidence>
<dbReference type="STRING" id="1448318.A0A319DZ29"/>
<dbReference type="OrthoDB" id="4838614at2759"/>
<name>A0A319DZ29_ASPSB</name>
<organism evidence="2 3">
    <name type="scientific">Aspergillus sclerotiicarbonarius (strain CBS 121057 / IBT 28362)</name>
    <dbReference type="NCBI Taxonomy" id="1448318"/>
    <lineage>
        <taxon>Eukaryota</taxon>
        <taxon>Fungi</taxon>
        <taxon>Dikarya</taxon>
        <taxon>Ascomycota</taxon>
        <taxon>Pezizomycotina</taxon>
        <taxon>Eurotiomycetes</taxon>
        <taxon>Eurotiomycetidae</taxon>
        <taxon>Eurotiales</taxon>
        <taxon>Aspergillaceae</taxon>
        <taxon>Aspergillus</taxon>
        <taxon>Aspergillus subgen. Circumdati</taxon>
    </lineage>
</organism>
<evidence type="ECO:0000313" key="3">
    <source>
        <dbReference type="Proteomes" id="UP000248423"/>
    </source>
</evidence>
<dbReference type="Proteomes" id="UP000248423">
    <property type="component" value="Unassembled WGS sequence"/>
</dbReference>
<evidence type="ECO:0000313" key="2">
    <source>
        <dbReference type="EMBL" id="PYI01375.1"/>
    </source>
</evidence>
<dbReference type="AlphaFoldDB" id="A0A319DZ29"/>
<accession>A0A319DZ29</accession>
<proteinExistence type="predicted"/>
<dbReference type="VEuPathDB" id="FungiDB:BO78DRAFT_327769"/>
<sequence length="629" mass="71707">MDIVEDIGFPLEEFSRLKRLGHFHAAERYFQESLSDSMGLFPVAVEYADMLVEQGAYQRLHQVLSQQRELVVPNRSSTLLSSSLSPEKNPSRFLYRANLQLIQAFSAIQSQGSMQEAYEKVRSLERPMRSLRRRRMAEPTMSQDSAEVQVIRHALMILSQVEHEANLIPEHEFNFWSNWCYLYKALVTEGRVWDARDIIIASIEAEGPASAWQWTFGVDLDSPAEAFSRLLADWDLHRYDESTYLAILDILVSLSRGLSSYSVSVPERKDLLTAQRCLQHAQALATCLKENSPEMVNSRPYIQWVIAEAELERKLLASGSGLDLRYHLSMFPGLTVWRDAIPIYVPIKTENPTWVGSRDRGSAYDLLEAALQATQTLEDYRTEALCLGELIYRSVEGGERFTRLAHLQKSIQGDILGYQQTSLSRFLLVHTGKDSTALLTELRKIRNLKSSSGFTYSLSDWCAVIVERALSHSAGEDIYRSEQDFQGTIGELSPHLPQYIKDRLEDLGLDKLYNLNSKTGSHRESTMQHRTVRYSRTVENTRQDDLHKRTSDEEDHRPSNPLSPEIQLVRPFALEESEDDESTTETSFDTARSKHNETGDERHDKASPVRNASFSPSVKSIYISLPVPH</sequence>
<reference evidence="2 3" key="1">
    <citation type="submission" date="2018-02" db="EMBL/GenBank/DDBJ databases">
        <title>The genomes of Aspergillus section Nigri reveals drivers in fungal speciation.</title>
        <authorList>
            <consortium name="DOE Joint Genome Institute"/>
            <person name="Vesth T.C."/>
            <person name="Nybo J."/>
            <person name="Theobald S."/>
            <person name="Brandl J."/>
            <person name="Frisvad J.C."/>
            <person name="Nielsen K.F."/>
            <person name="Lyhne E.K."/>
            <person name="Kogle M.E."/>
            <person name="Kuo A."/>
            <person name="Riley R."/>
            <person name="Clum A."/>
            <person name="Nolan M."/>
            <person name="Lipzen A."/>
            <person name="Salamov A."/>
            <person name="Henrissat B."/>
            <person name="Wiebenga A."/>
            <person name="De vries R.P."/>
            <person name="Grigoriev I.V."/>
            <person name="Mortensen U.H."/>
            <person name="Andersen M.R."/>
            <person name="Baker S.E."/>
        </authorList>
    </citation>
    <scope>NUCLEOTIDE SEQUENCE [LARGE SCALE GENOMIC DNA]</scope>
    <source>
        <strain evidence="2 3">CBS 121057</strain>
    </source>
</reference>
<gene>
    <name evidence="2" type="ORF">BO78DRAFT_327769</name>
</gene>
<protein>
    <submittedName>
        <fullName evidence="2">Uncharacterized protein</fullName>
    </submittedName>
</protein>
<dbReference type="EMBL" id="KZ826417">
    <property type="protein sequence ID" value="PYI01375.1"/>
    <property type="molecule type" value="Genomic_DNA"/>
</dbReference>
<feature type="compositionally biased region" description="Basic and acidic residues" evidence="1">
    <location>
        <begin position="539"/>
        <end position="558"/>
    </location>
</feature>
<feature type="compositionally biased region" description="Basic and acidic residues" evidence="1">
    <location>
        <begin position="591"/>
        <end position="607"/>
    </location>
</feature>